<accession>A0AAD8H3I5</accession>
<name>A0AAD8H3I5_9APIA</name>
<comment type="caution">
    <text evidence="2">The sequence shown here is derived from an EMBL/GenBank/DDBJ whole genome shotgun (WGS) entry which is preliminary data.</text>
</comment>
<dbReference type="SUPFAM" id="SSF81383">
    <property type="entry name" value="F-box domain"/>
    <property type="match status" value="1"/>
</dbReference>
<reference evidence="2" key="1">
    <citation type="submission" date="2023-02" db="EMBL/GenBank/DDBJ databases">
        <title>Genome of toxic invasive species Heracleum sosnowskyi carries increased number of genes despite the absence of recent whole-genome duplications.</title>
        <authorList>
            <person name="Schelkunov M."/>
            <person name="Shtratnikova V."/>
            <person name="Makarenko M."/>
            <person name="Klepikova A."/>
            <person name="Omelchenko D."/>
            <person name="Novikova G."/>
            <person name="Obukhova E."/>
            <person name="Bogdanov V."/>
            <person name="Penin A."/>
            <person name="Logacheva M."/>
        </authorList>
    </citation>
    <scope>NUCLEOTIDE SEQUENCE</scope>
    <source>
        <strain evidence="2">Hsosn_3</strain>
        <tissue evidence="2">Leaf</tissue>
    </source>
</reference>
<evidence type="ECO:0000313" key="3">
    <source>
        <dbReference type="Proteomes" id="UP001237642"/>
    </source>
</evidence>
<dbReference type="Pfam" id="PF07734">
    <property type="entry name" value="FBA_1"/>
    <property type="match status" value="1"/>
</dbReference>
<organism evidence="2 3">
    <name type="scientific">Heracleum sosnowskyi</name>
    <dbReference type="NCBI Taxonomy" id="360622"/>
    <lineage>
        <taxon>Eukaryota</taxon>
        <taxon>Viridiplantae</taxon>
        <taxon>Streptophyta</taxon>
        <taxon>Embryophyta</taxon>
        <taxon>Tracheophyta</taxon>
        <taxon>Spermatophyta</taxon>
        <taxon>Magnoliopsida</taxon>
        <taxon>eudicotyledons</taxon>
        <taxon>Gunneridae</taxon>
        <taxon>Pentapetalae</taxon>
        <taxon>asterids</taxon>
        <taxon>campanulids</taxon>
        <taxon>Apiales</taxon>
        <taxon>Apiaceae</taxon>
        <taxon>Apioideae</taxon>
        <taxon>apioid superclade</taxon>
        <taxon>Tordylieae</taxon>
        <taxon>Tordyliinae</taxon>
        <taxon>Heracleum</taxon>
    </lineage>
</organism>
<dbReference type="AlphaFoldDB" id="A0AAD8H3I5"/>
<dbReference type="SMART" id="SM00256">
    <property type="entry name" value="FBOX"/>
    <property type="match status" value="1"/>
</dbReference>
<dbReference type="Gene3D" id="1.20.1280.50">
    <property type="match status" value="1"/>
</dbReference>
<reference evidence="2" key="2">
    <citation type="submission" date="2023-05" db="EMBL/GenBank/DDBJ databases">
        <authorList>
            <person name="Schelkunov M.I."/>
        </authorList>
    </citation>
    <scope>NUCLEOTIDE SEQUENCE</scope>
    <source>
        <strain evidence="2">Hsosn_3</strain>
        <tissue evidence="2">Leaf</tissue>
    </source>
</reference>
<dbReference type="InterPro" id="IPR017451">
    <property type="entry name" value="F-box-assoc_interact_dom"/>
</dbReference>
<keyword evidence="3" id="KW-1185">Reference proteome</keyword>
<dbReference type="InterPro" id="IPR036047">
    <property type="entry name" value="F-box-like_dom_sf"/>
</dbReference>
<feature type="domain" description="F-box" evidence="1">
    <location>
        <begin position="10"/>
        <end position="51"/>
    </location>
</feature>
<dbReference type="NCBIfam" id="TIGR01640">
    <property type="entry name" value="F_box_assoc_1"/>
    <property type="match status" value="1"/>
</dbReference>
<dbReference type="PANTHER" id="PTHR31672">
    <property type="entry name" value="BNACNNG10540D PROTEIN"/>
    <property type="match status" value="1"/>
</dbReference>
<evidence type="ECO:0000259" key="1">
    <source>
        <dbReference type="SMART" id="SM00256"/>
    </source>
</evidence>
<dbReference type="InterPro" id="IPR050796">
    <property type="entry name" value="SCF_F-box_component"/>
</dbReference>
<dbReference type="InterPro" id="IPR006527">
    <property type="entry name" value="F-box-assoc_dom_typ1"/>
</dbReference>
<evidence type="ECO:0000313" key="2">
    <source>
        <dbReference type="EMBL" id="KAK1358947.1"/>
    </source>
</evidence>
<protein>
    <submittedName>
        <fullName evidence="2">F-box domain-containing protein</fullName>
    </submittedName>
</protein>
<sequence>MAHQTSIESLPKDLCCAEILTRLDPESLYNCKRVSKSWYEIIKNRSFTQLYSEKRPKVTAFFFQSSDMYPEKLQFVSVYPNQESISDPPSCLGFLDSPAILQNSCNGLLLWLVGNSRIIVSNPLASRCLPIYWTFDFLGIFAYGVGFDPLVSDHFKFVVFVEETKGCFKVKAFASEELSWNDGRETQVVVNRASPYSCARGVYLNGVLYWELRDNSLLAYDVGNEVECVIRLPPVRKKTRNVEFREPGCLGVWKDKLCYCRVVGTVVHVWQTKQMPLARSGNWGIRHKINLCGVMRMYPEMKFRGSQALAFLNDCREILLSIKHGVIEFRFGDNSVRNMYKARRYISRKNVDADDYIQPSMFFPFVQSLALFNL</sequence>
<dbReference type="Pfam" id="PF12937">
    <property type="entry name" value="F-box-like"/>
    <property type="match status" value="1"/>
</dbReference>
<dbReference type="Proteomes" id="UP001237642">
    <property type="component" value="Unassembled WGS sequence"/>
</dbReference>
<proteinExistence type="predicted"/>
<dbReference type="EMBL" id="JAUIZM010000010">
    <property type="protein sequence ID" value="KAK1358947.1"/>
    <property type="molecule type" value="Genomic_DNA"/>
</dbReference>
<gene>
    <name evidence="2" type="ORF">POM88_043421</name>
</gene>
<dbReference type="InterPro" id="IPR001810">
    <property type="entry name" value="F-box_dom"/>
</dbReference>